<comment type="caution">
    <text evidence="2">The sequence shown here is derived from an EMBL/GenBank/DDBJ whole genome shotgun (WGS) entry which is preliminary data.</text>
</comment>
<dbReference type="Proteomes" id="UP001310594">
    <property type="component" value="Unassembled WGS sequence"/>
</dbReference>
<organism evidence="2 3">
    <name type="scientific">Elasticomyces elasticus</name>
    <dbReference type="NCBI Taxonomy" id="574655"/>
    <lineage>
        <taxon>Eukaryota</taxon>
        <taxon>Fungi</taxon>
        <taxon>Dikarya</taxon>
        <taxon>Ascomycota</taxon>
        <taxon>Pezizomycotina</taxon>
        <taxon>Dothideomycetes</taxon>
        <taxon>Dothideomycetidae</taxon>
        <taxon>Mycosphaerellales</taxon>
        <taxon>Teratosphaeriaceae</taxon>
        <taxon>Elasticomyces</taxon>
    </lineage>
</organism>
<name>A0AAN8A5U4_9PEZI</name>
<proteinExistence type="predicted"/>
<reference evidence="2" key="1">
    <citation type="submission" date="2023-08" db="EMBL/GenBank/DDBJ databases">
        <title>Black Yeasts Isolated from many extreme environments.</title>
        <authorList>
            <person name="Coleine C."/>
            <person name="Stajich J.E."/>
            <person name="Selbmann L."/>
        </authorList>
    </citation>
    <scope>NUCLEOTIDE SEQUENCE</scope>
    <source>
        <strain evidence="2">CCFEE 5810</strain>
    </source>
</reference>
<dbReference type="EMBL" id="JAVRQU010000001">
    <property type="protein sequence ID" value="KAK5708425.1"/>
    <property type="molecule type" value="Genomic_DNA"/>
</dbReference>
<accession>A0AAN8A5U4</accession>
<protein>
    <submittedName>
        <fullName evidence="2">Uncharacterized protein</fullName>
    </submittedName>
</protein>
<sequence length="314" mass="35901">MDAHRLTPVNASAARKATFMSLPEELILDILSITATLTFSVGLPARCRRERDSSQLYSIWQYNTAVNHAYHRIAYDAFLDTYWHEVHLCSLNNGMRMASMQSQQIESRSTPSFREARNLTVYTHTDFFLEWEPLTVAVALSECGQLIACYPEVRQLKFVLKTNQTGINNAVMQFWDDLLARRRDGRLALRQKVMLYVTNPRGRSIRSVYRTEAPRMQWYPHVHTPRIVYTTQPAVTGTAMPLLSRMSAEFLVVVDRLLAYRVIRTAVYIAAISAMLIGLMMLPVAVLVWATTEIAGCGQSLFNWLATTRRGFLR</sequence>
<dbReference type="AlphaFoldDB" id="A0AAN8A5U4"/>
<evidence type="ECO:0000313" key="2">
    <source>
        <dbReference type="EMBL" id="KAK5708425.1"/>
    </source>
</evidence>
<keyword evidence="1" id="KW-0812">Transmembrane</keyword>
<feature type="transmembrane region" description="Helical" evidence="1">
    <location>
        <begin position="266"/>
        <end position="290"/>
    </location>
</feature>
<keyword evidence="1" id="KW-1133">Transmembrane helix</keyword>
<evidence type="ECO:0000313" key="3">
    <source>
        <dbReference type="Proteomes" id="UP001310594"/>
    </source>
</evidence>
<gene>
    <name evidence="2" type="ORF">LTR97_000966</name>
</gene>
<keyword evidence="1" id="KW-0472">Membrane</keyword>
<evidence type="ECO:0000256" key="1">
    <source>
        <dbReference type="SAM" id="Phobius"/>
    </source>
</evidence>